<dbReference type="PANTHER" id="PTHR34980:SF2">
    <property type="entry name" value="INNER MEMBRANE PROTEIN YHAH-RELATED"/>
    <property type="match status" value="1"/>
</dbReference>
<name>A0A6I2UF65_9FIRM</name>
<gene>
    <name evidence="2" type="ORF">FYJ84_05795</name>
</gene>
<dbReference type="PANTHER" id="PTHR34980">
    <property type="entry name" value="INNER MEMBRANE PROTEIN-RELATED-RELATED"/>
    <property type="match status" value="1"/>
</dbReference>
<evidence type="ECO:0000313" key="3">
    <source>
        <dbReference type="Proteomes" id="UP000433181"/>
    </source>
</evidence>
<keyword evidence="1" id="KW-0472">Membrane</keyword>
<evidence type="ECO:0000256" key="1">
    <source>
        <dbReference type="SAM" id="Phobius"/>
    </source>
</evidence>
<proteinExistence type="predicted"/>
<keyword evidence="1" id="KW-1133">Transmembrane helix</keyword>
<comment type="caution">
    <text evidence="2">The sequence shown here is derived from an EMBL/GenBank/DDBJ whole genome shotgun (WGS) entry which is preliminary data.</text>
</comment>
<organism evidence="2 3">
    <name type="scientific">Anaerovibrio slackiae</name>
    <dbReference type="NCBI Taxonomy" id="2652309"/>
    <lineage>
        <taxon>Bacteria</taxon>
        <taxon>Bacillati</taxon>
        <taxon>Bacillota</taxon>
        <taxon>Negativicutes</taxon>
        <taxon>Selenomonadales</taxon>
        <taxon>Selenomonadaceae</taxon>
        <taxon>Anaerovibrio</taxon>
    </lineage>
</organism>
<protein>
    <submittedName>
        <fullName evidence="2">DUF805 domain-containing protein</fullName>
    </submittedName>
</protein>
<sequence length="139" mass="15300">MIFMLKSMFEGRMGRGRYIRNCLLAAVVTFFAFLAVEGAAVAMYGEEVFSNTLNQQLMILIFAIAELVTFSFDVRRLHDLGKGGKWLLLPILPVVSGVISLEISSNLVLEIVNCSGYVLFLALAVLKGQEQENAYGSPC</sequence>
<reference evidence="2 3" key="1">
    <citation type="submission" date="2019-08" db="EMBL/GenBank/DDBJ databases">
        <title>In-depth cultivation of the pig gut microbiome towards novel bacterial diversity and tailored functional studies.</title>
        <authorList>
            <person name="Wylensek D."/>
            <person name="Hitch T.C.A."/>
            <person name="Clavel T."/>
        </authorList>
    </citation>
    <scope>NUCLEOTIDE SEQUENCE [LARGE SCALE GENOMIC DNA]</scope>
    <source>
        <strain evidence="2 3">WCA-693-APC-5D-A</strain>
    </source>
</reference>
<dbReference type="Pfam" id="PF05656">
    <property type="entry name" value="DUF805"/>
    <property type="match status" value="1"/>
</dbReference>
<evidence type="ECO:0000313" key="2">
    <source>
        <dbReference type="EMBL" id="MSU08495.1"/>
    </source>
</evidence>
<dbReference type="InterPro" id="IPR008523">
    <property type="entry name" value="DUF805"/>
</dbReference>
<keyword evidence="3" id="KW-1185">Reference proteome</keyword>
<dbReference type="EMBL" id="VUNR01000008">
    <property type="protein sequence ID" value="MSU08495.1"/>
    <property type="molecule type" value="Genomic_DNA"/>
</dbReference>
<feature type="transmembrane region" description="Helical" evidence="1">
    <location>
        <begin position="54"/>
        <end position="72"/>
    </location>
</feature>
<keyword evidence="1" id="KW-0812">Transmembrane</keyword>
<dbReference type="GO" id="GO:0005886">
    <property type="term" value="C:plasma membrane"/>
    <property type="evidence" value="ECO:0007669"/>
    <property type="project" value="TreeGrafter"/>
</dbReference>
<accession>A0A6I2UF65</accession>
<dbReference type="Proteomes" id="UP000433181">
    <property type="component" value="Unassembled WGS sequence"/>
</dbReference>
<dbReference type="AlphaFoldDB" id="A0A6I2UF65"/>